<reference evidence="1" key="1">
    <citation type="journal article" date="2021" name="Proc. Natl. Acad. Sci. U.S.A.">
        <title>A Catalog of Tens of Thousands of Viruses from Human Metagenomes Reveals Hidden Associations with Chronic Diseases.</title>
        <authorList>
            <person name="Tisza M.J."/>
            <person name="Buck C.B."/>
        </authorList>
    </citation>
    <scope>NUCLEOTIDE SEQUENCE</scope>
    <source>
        <strain evidence="1">CtOrJ23</strain>
    </source>
</reference>
<accession>A0A8S5Q0E7</accession>
<proteinExistence type="predicted"/>
<dbReference type="InterPro" id="IPR006490">
    <property type="entry name" value="Maj_tail_phi13"/>
</dbReference>
<evidence type="ECO:0000313" key="1">
    <source>
        <dbReference type="EMBL" id="DAE12807.1"/>
    </source>
</evidence>
<organism evidence="1">
    <name type="scientific">Siphoviridae sp. ctOrJ23</name>
    <dbReference type="NCBI Taxonomy" id="2825481"/>
    <lineage>
        <taxon>Viruses</taxon>
        <taxon>Duplodnaviria</taxon>
        <taxon>Heunggongvirae</taxon>
        <taxon>Uroviricota</taxon>
        <taxon>Caudoviricetes</taxon>
    </lineage>
</organism>
<sequence length="187" mass="20637">MKKTIVKNGYALLSTTWAEGKAKDTYEKIVWLDSAEAGCSSFEADPQGDTSEVFADGQCVYSQEENGGYSIKTTIIDAIDKIKEVWLGDKKHTKGTAEYAGSAKPYFAYLIIEETTDGKGKTTVYYNCQASRPKSSGSTSENGKFDFKQTEFEITARKRMSDNLVKAEFDGMELLDQVPLPTEEVAA</sequence>
<dbReference type="EMBL" id="BK015557">
    <property type="protein sequence ID" value="DAE12807.1"/>
    <property type="molecule type" value="Genomic_DNA"/>
</dbReference>
<name>A0A8S5Q0E7_9CAUD</name>
<dbReference type="NCBIfam" id="TIGR01603">
    <property type="entry name" value="maj_tail_phi13"/>
    <property type="match status" value="1"/>
</dbReference>
<protein>
    <submittedName>
        <fullName evidence="1">Tail tube protein</fullName>
    </submittedName>
</protein>